<feature type="region of interest" description="Disordered" evidence="1">
    <location>
        <begin position="218"/>
        <end position="246"/>
    </location>
</feature>
<evidence type="ECO:0000256" key="1">
    <source>
        <dbReference type="SAM" id="MobiDB-lite"/>
    </source>
</evidence>
<dbReference type="AlphaFoldDB" id="A0A9P6T8I8"/>
<dbReference type="Proteomes" id="UP000886653">
    <property type="component" value="Unassembled WGS sequence"/>
</dbReference>
<evidence type="ECO:0000313" key="3">
    <source>
        <dbReference type="Proteomes" id="UP000886653"/>
    </source>
</evidence>
<name>A0A9P6T8I8_9BASI</name>
<feature type="region of interest" description="Disordered" evidence="1">
    <location>
        <begin position="1"/>
        <end position="23"/>
    </location>
</feature>
<gene>
    <name evidence="2" type="ORF">CROQUDRAFT_135182</name>
</gene>
<protein>
    <submittedName>
        <fullName evidence="2">Uncharacterized protein</fullName>
    </submittedName>
</protein>
<comment type="caution">
    <text evidence="2">The sequence shown here is derived from an EMBL/GenBank/DDBJ whole genome shotgun (WGS) entry which is preliminary data.</text>
</comment>
<proteinExistence type="predicted"/>
<reference evidence="2" key="1">
    <citation type="submission" date="2013-11" db="EMBL/GenBank/DDBJ databases">
        <title>Genome sequence of the fusiform rust pathogen reveals effectors for host alternation and coevolution with pine.</title>
        <authorList>
            <consortium name="DOE Joint Genome Institute"/>
            <person name="Smith K."/>
            <person name="Pendleton A."/>
            <person name="Kubisiak T."/>
            <person name="Anderson C."/>
            <person name="Salamov A."/>
            <person name="Aerts A."/>
            <person name="Riley R."/>
            <person name="Clum A."/>
            <person name="Lindquist E."/>
            <person name="Ence D."/>
            <person name="Campbell M."/>
            <person name="Kronenberg Z."/>
            <person name="Feau N."/>
            <person name="Dhillon B."/>
            <person name="Hamelin R."/>
            <person name="Burleigh J."/>
            <person name="Smith J."/>
            <person name="Yandell M."/>
            <person name="Nelson C."/>
            <person name="Grigoriev I."/>
            <person name="Davis J."/>
        </authorList>
    </citation>
    <scope>NUCLEOTIDE SEQUENCE</scope>
    <source>
        <strain evidence="2">G11</strain>
    </source>
</reference>
<dbReference type="EMBL" id="MU167329">
    <property type="protein sequence ID" value="KAG0143061.1"/>
    <property type="molecule type" value="Genomic_DNA"/>
</dbReference>
<evidence type="ECO:0000313" key="2">
    <source>
        <dbReference type="EMBL" id="KAG0143061.1"/>
    </source>
</evidence>
<sequence>MQNAGEKLANVQNIAMHPRGPKDIPPEVYAASPTQNVQSSQNMYTPNHWSNSMCPPGQQIAQPPQNLVQLDQMRQMTPANLMGPNTCYPIAPCHPAPCLRPPDAILMTQTSLYWVANTAIGSGDTAYNGMSGWSTGGLPYVPPVLNNGHPNTELPSGTNPQNRQPFLPHHSINEVTVQRQGSMPILRKESTHAAGSCGQSSGKIESIGNMLDVGKHRTYRDMKPGGNSVSDPPAPFGKRRQRWKKKDLVTHDAKTQAVGIKQEDISKLSQFQKAVRNIEDSDVKKNEDPEKFVRTTAQSLNPQAENVRIKESRTQLTTEPKTSNQSTRACLEYFIQAALEGMESCFAFAGWPWKTRW</sequence>
<organism evidence="2 3">
    <name type="scientific">Cronartium quercuum f. sp. fusiforme G11</name>
    <dbReference type="NCBI Taxonomy" id="708437"/>
    <lineage>
        <taxon>Eukaryota</taxon>
        <taxon>Fungi</taxon>
        <taxon>Dikarya</taxon>
        <taxon>Basidiomycota</taxon>
        <taxon>Pucciniomycotina</taxon>
        <taxon>Pucciniomycetes</taxon>
        <taxon>Pucciniales</taxon>
        <taxon>Coleosporiaceae</taxon>
        <taxon>Cronartium</taxon>
    </lineage>
</organism>
<accession>A0A9P6T8I8</accession>
<keyword evidence="3" id="KW-1185">Reference proteome</keyword>